<dbReference type="EMBL" id="JACHXR010000003">
    <property type="protein sequence ID" value="MBB3230699.1"/>
    <property type="molecule type" value="Genomic_DNA"/>
</dbReference>
<dbReference type="Pfam" id="PF00300">
    <property type="entry name" value="His_Phos_1"/>
    <property type="match status" value="1"/>
</dbReference>
<dbReference type="CDD" id="cd07067">
    <property type="entry name" value="HP_PGM_like"/>
    <property type="match status" value="1"/>
</dbReference>
<comment type="caution">
    <text evidence="2">The sequence shown here is derived from an EMBL/GenBank/DDBJ whole genome shotgun (WGS) entry which is preliminary data.</text>
</comment>
<dbReference type="EC" id="5.4.2.12" evidence="2"/>
<evidence type="ECO:0000256" key="1">
    <source>
        <dbReference type="SAM" id="MobiDB-lite"/>
    </source>
</evidence>
<feature type="compositionally biased region" description="Basic and acidic residues" evidence="1">
    <location>
        <begin position="1"/>
        <end position="18"/>
    </location>
</feature>
<organism evidence="2 3">
    <name type="scientific">Halomonas stenophila</name>
    <dbReference type="NCBI Taxonomy" id="795312"/>
    <lineage>
        <taxon>Bacteria</taxon>
        <taxon>Pseudomonadati</taxon>
        <taxon>Pseudomonadota</taxon>
        <taxon>Gammaproteobacteria</taxon>
        <taxon>Oceanospirillales</taxon>
        <taxon>Halomonadaceae</taxon>
        <taxon>Halomonas</taxon>
    </lineage>
</organism>
<dbReference type="InterPro" id="IPR029033">
    <property type="entry name" value="His_PPase_superfam"/>
</dbReference>
<dbReference type="AlphaFoldDB" id="A0A7W5ESL4"/>
<dbReference type="SUPFAM" id="SSF53254">
    <property type="entry name" value="Phosphoglycerate mutase-like"/>
    <property type="match status" value="1"/>
</dbReference>
<dbReference type="Gene3D" id="3.40.50.1240">
    <property type="entry name" value="Phosphoglycerate mutase-like"/>
    <property type="match status" value="1"/>
</dbReference>
<accession>A0A7W5ESL4</accession>
<feature type="region of interest" description="Disordered" evidence="1">
    <location>
        <begin position="1"/>
        <end position="26"/>
    </location>
</feature>
<evidence type="ECO:0000313" key="2">
    <source>
        <dbReference type="EMBL" id="MBB3230699.1"/>
    </source>
</evidence>
<sequence>MPHGKTVEHFGKDDKPMTNDDVDAPPRRNNRYLLMRHGHSEANARGIIISTPARGLAHYGLSRQGQDQLAALLAEWPAPAPTRILYSDFLRTRDTAERVAGHFGLHPQAEPRLRERHFGILEGQPDSRYGEVWAQDARDPAHRLHGVESVEWVAARMRAVIDALEARCRDETILLVGHGDPLQILLTSLEGRPLGEHRDRPPLAPASLTALVCVEHASRTRLRPRR</sequence>
<dbReference type="SMART" id="SM00855">
    <property type="entry name" value="PGAM"/>
    <property type="match status" value="1"/>
</dbReference>
<name>A0A7W5ESL4_9GAMM</name>
<gene>
    <name evidence="2" type="ORF">FHR97_001548</name>
</gene>
<dbReference type="GO" id="GO:0004619">
    <property type="term" value="F:phosphoglycerate mutase activity"/>
    <property type="evidence" value="ECO:0007669"/>
    <property type="project" value="UniProtKB-EC"/>
</dbReference>
<dbReference type="InterPro" id="IPR013078">
    <property type="entry name" value="His_Pase_superF_clade-1"/>
</dbReference>
<keyword evidence="3" id="KW-1185">Reference proteome</keyword>
<protein>
    <submittedName>
        <fullName evidence="2">Putative phosphoglycerate mutase</fullName>
        <ecNumber evidence="2">5.4.2.12</ecNumber>
    </submittedName>
</protein>
<dbReference type="RefSeq" id="WP_343065567.1">
    <property type="nucleotide sequence ID" value="NZ_JACHXR010000003.1"/>
</dbReference>
<dbReference type="PANTHER" id="PTHR47821:SF2">
    <property type="entry name" value="PHOSPHOGLYCERATE MUTASE FAMILY PROTEIN"/>
    <property type="match status" value="1"/>
</dbReference>
<keyword evidence="2" id="KW-0413">Isomerase</keyword>
<dbReference type="PANTHER" id="PTHR47821">
    <property type="entry name" value="PHOSPHOGLYCERATE MUTASE FAMILY PROTEIN"/>
    <property type="match status" value="1"/>
</dbReference>
<reference evidence="2 3" key="1">
    <citation type="submission" date="2020-08" db="EMBL/GenBank/DDBJ databases">
        <title>Genomic Encyclopedia of Type Strains, Phase III (KMG-III): the genomes of soil and plant-associated and newly described type strains.</title>
        <authorList>
            <person name="Whitman W."/>
        </authorList>
    </citation>
    <scope>NUCLEOTIDE SEQUENCE [LARGE SCALE GENOMIC DNA]</scope>
    <source>
        <strain evidence="2 3">CECT 7744</strain>
    </source>
</reference>
<dbReference type="Proteomes" id="UP000518892">
    <property type="component" value="Unassembled WGS sequence"/>
</dbReference>
<evidence type="ECO:0000313" key="3">
    <source>
        <dbReference type="Proteomes" id="UP000518892"/>
    </source>
</evidence>
<proteinExistence type="predicted"/>